<keyword evidence="2" id="KW-1185">Reference proteome</keyword>
<protein>
    <submittedName>
        <fullName evidence="1">PhnD/SsuA/transferrin family substrate-binding protein</fullName>
    </submittedName>
</protein>
<name>A0ABT1MWM3_9RHOB</name>
<dbReference type="SUPFAM" id="SSF53850">
    <property type="entry name" value="Periplasmic binding protein-like II"/>
    <property type="match status" value="1"/>
</dbReference>
<proteinExistence type="predicted"/>
<reference evidence="1 2" key="1">
    <citation type="submission" date="2022-03" db="EMBL/GenBank/DDBJ databases">
        <authorList>
            <person name="He Y."/>
        </authorList>
    </citation>
    <scope>NUCLEOTIDE SEQUENCE [LARGE SCALE GENOMIC DNA]</scope>
    <source>
        <strain evidence="1 2">TK19116</strain>
    </source>
</reference>
<comment type="caution">
    <text evidence="1">The sequence shown here is derived from an EMBL/GenBank/DDBJ whole genome shotgun (WGS) entry which is preliminary data.</text>
</comment>
<organism evidence="1 2">
    <name type="scientific">Paracoccus albicereus</name>
    <dbReference type="NCBI Taxonomy" id="2922394"/>
    <lineage>
        <taxon>Bacteria</taxon>
        <taxon>Pseudomonadati</taxon>
        <taxon>Pseudomonadota</taxon>
        <taxon>Alphaproteobacteria</taxon>
        <taxon>Rhodobacterales</taxon>
        <taxon>Paracoccaceae</taxon>
        <taxon>Paracoccus</taxon>
    </lineage>
</organism>
<dbReference type="Proteomes" id="UP001203945">
    <property type="component" value="Unassembled WGS sequence"/>
</dbReference>
<gene>
    <name evidence="1" type="ORF">MLD63_12620</name>
</gene>
<sequence>MRRAALPMYDWPEIRHQTEAFWNRLRAGLDLPALTHPVEMDDLLAIWRDPETLIADACRGTVDLDLIGTQRIIGRRSYDGVPGGEGTTYRSALVAREGQTAKPGASAVLPAGLDRMRLAANSVDSRSGWLSIAEDAQLDDTDVLWTGAHRASIRAVADGRADVAAIDCRSWQLALDHEPAARGLTVIGWTAPRPGHFFMTGTETADPVADALSRRLVEAGQYAPETEDA</sequence>
<evidence type="ECO:0000313" key="2">
    <source>
        <dbReference type="Proteomes" id="UP001203945"/>
    </source>
</evidence>
<dbReference type="RefSeq" id="WP_255330272.1">
    <property type="nucleotide sequence ID" value="NZ_JAKZEU010000004.1"/>
</dbReference>
<dbReference type="EMBL" id="JAKZEU010000004">
    <property type="protein sequence ID" value="MCQ0971266.1"/>
    <property type="molecule type" value="Genomic_DNA"/>
</dbReference>
<dbReference type="Pfam" id="PF12974">
    <property type="entry name" value="Phosphonate-bd"/>
    <property type="match status" value="1"/>
</dbReference>
<evidence type="ECO:0000313" key="1">
    <source>
        <dbReference type="EMBL" id="MCQ0971266.1"/>
    </source>
</evidence>
<dbReference type="Gene3D" id="3.40.190.10">
    <property type="entry name" value="Periplasmic binding protein-like II"/>
    <property type="match status" value="1"/>
</dbReference>
<accession>A0ABT1MWM3</accession>